<dbReference type="AlphaFoldDB" id="A0A2M3ZQ65"/>
<keyword evidence="1" id="KW-0472">Membrane</keyword>
<proteinExistence type="predicted"/>
<feature type="transmembrane region" description="Helical" evidence="1">
    <location>
        <begin position="18"/>
        <end position="40"/>
    </location>
</feature>
<reference evidence="2" key="1">
    <citation type="submission" date="2018-01" db="EMBL/GenBank/DDBJ databases">
        <title>An insight into the sialome of Amazonian anophelines.</title>
        <authorList>
            <person name="Ribeiro J.M."/>
            <person name="Scarpassa V."/>
            <person name="Calvo E."/>
        </authorList>
    </citation>
    <scope>NUCLEOTIDE SEQUENCE</scope>
    <source>
        <tissue evidence="2">Salivary glands</tissue>
    </source>
</reference>
<evidence type="ECO:0000256" key="1">
    <source>
        <dbReference type="SAM" id="Phobius"/>
    </source>
</evidence>
<organism evidence="2">
    <name type="scientific">Anopheles braziliensis</name>
    <dbReference type="NCBI Taxonomy" id="58242"/>
    <lineage>
        <taxon>Eukaryota</taxon>
        <taxon>Metazoa</taxon>
        <taxon>Ecdysozoa</taxon>
        <taxon>Arthropoda</taxon>
        <taxon>Hexapoda</taxon>
        <taxon>Insecta</taxon>
        <taxon>Pterygota</taxon>
        <taxon>Neoptera</taxon>
        <taxon>Endopterygota</taxon>
        <taxon>Diptera</taxon>
        <taxon>Nematocera</taxon>
        <taxon>Culicoidea</taxon>
        <taxon>Culicidae</taxon>
        <taxon>Anophelinae</taxon>
        <taxon>Anopheles</taxon>
    </lineage>
</organism>
<name>A0A2M3ZQ65_9DIPT</name>
<dbReference type="EMBL" id="GGFM01009928">
    <property type="protein sequence ID" value="MBW30679.1"/>
    <property type="molecule type" value="Transcribed_RNA"/>
</dbReference>
<keyword evidence="1" id="KW-0812">Transmembrane</keyword>
<sequence>MIGTSSTGNVLLGTKAEVLLFVVFLLMTTGKAFLTLVIRLEDYNINDHIKFGGNPKQSPWTLPIGYISIIRVRLQISEHSQRSSAASFSSNTFEYNTKLHTRQMGRFNNKKKTCQLYLRALKMSTSTFYRITRLRRRISTM</sequence>
<evidence type="ECO:0000313" key="2">
    <source>
        <dbReference type="EMBL" id="MBW30679.1"/>
    </source>
</evidence>
<accession>A0A2M3ZQ65</accession>
<keyword evidence="1" id="KW-1133">Transmembrane helix</keyword>
<protein>
    <submittedName>
        <fullName evidence="2">Putative secreted peptide</fullName>
    </submittedName>
</protein>